<dbReference type="InterPro" id="IPR018391">
    <property type="entry name" value="PQQ_b-propeller_rpt"/>
</dbReference>
<reference evidence="2 3" key="1">
    <citation type="journal article" date="2016" name="Nat. Commun.">
        <title>Thousands of microbial genomes shed light on interconnected biogeochemical processes in an aquifer system.</title>
        <authorList>
            <person name="Anantharaman K."/>
            <person name="Brown C.T."/>
            <person name="Hug L.A."/>
            <person name="Sharon I."/>
            <person name="Castelle C.J."/>
            <person name="Probst A.J."/>
            <person name="Thomas B.C."/>
            <person name="Singh A."/>
            <person name="Wilkins M.J."/>
            <person name="Karaoz U."/>
            <person name="Brodie E.L."/>
            <person name="Williams K.H."/>
            <person name="Hubbard S.S."/>
            <person name="Banfield J.F."/>
        </authorList>
    </citation>
    <scope>NUCLEOTIDE SEQUENCE [LARGE SCALE GENOMIC DNA]</scope>
</reference>
<evidence type="ECO:0000259" key="1">
    <source>
        <dbReference type="Pfam" id="PF13570"/>
    </source>
</evidence>
<evidence type="ECO:0000313" key="3">
    <source>
        <dbReference type="Proteomes" id="UP000177746"/>
    </source>
</evidence>
<feature type="domain" description="Pyrrolo-quinoline quinone repeat" evidence="1">
    <location>
        <begin position="381"/>
        <end position="593"/>
    </location>
</feature>
<sequence>MESFAEKLERLKEIVNAKAIAYKNQKKLITQNGQDSPFVFNIKKFLSADNPTIKSFSNKLAKVKEIIRAKSLIFRNQEKMVAPNGQDLGFIFDIRKIILLPEALVLVAELFWDIYEGEYPFQVGGQESAAIPIITAIIMKGAEKGKPISGFYIRKSRKNTGLQRLIEGTVNNQKIIFVDDLINSGSTIARQLKVLRDIGRTPTLIFTIINFRPLEDYPWVKNNKIKHASLFSLNDFGLKGDITPEPLFVESYRTCWKFESKDPNFFYVVPKSAPALDDEKVYFGSDIGIFWALRQANGLVAWKFQVGEMVLGKSIFSSPAIHDNSLYFGAYDGNVYSLDRKTGRPNWVSREAEWVGSSPTIASELGLLFIGLEFALPQKRGGVVALNLKTGEKIWEYRIAEYIHSSPLYIKELGAVVIGGNDHLAYLFEAKTGKLLWRFKSGGEIKASFAFDVERNLISFGSFDGRLYILDAKSGKRRHEFVTGGPIYSTPLFYEHSVVCASLDKRVYSINLDTGKLNWSYRCGGRIFASPAIIDGNIFIGSNDGKMCEIDPKTGKVRSFFQVSERIVNKVAWNQHTGRLFLPTYANEIYCLKKIERH</sequence>
<proteinExistence type="predicted"/>
<dbReference type="Gene3D" id="3.40.50.2020">
    <property type="match status" value="1"/>
</dbReference>
<dbReference type="Gene3D" id="2.40.10.480">
    <property type="match status" value="1"/>
</dbReference>
<accession>A0A1G2SZQ0</accession>
<dbReference type="InterPro" id="IPR002372">
    <property type="entry name" value="PQQ_rpt_dom"/>
</dbReference>
<dbReference type="AlphaFoldDB" id="A0A1G2SZQ0"/>
<name>A0A1G2SZQ0_9BACT</name>
<evidence type="ECO:0000313" key="2">
    <source>
        <dbReference type="EMBL" id="OHA90503.1"/>
    </source>
</evidence>
<dbReference type="SMART" id="SM00564">
    <property type="entry name" value="PQQ"/>
    <property type="match status" value="7"/>
</dbReference>
<protein>
    <recommendedName>
        <fullName evidence="1">Pyrrolo-quinoline quinone repeat domain-containing protein</fullName>
    </recommendedName>
</protein>
<dbReference type="Proteomes" id="UP000177746">
    <property type="component" value="Unassembled WGS sequence"/>
</dbReference>
<dbReference type="SUPFAM" id="SSF50998">
    <property type="entry name" value="Quinoprotein alcohol dehydrogenase-like"/>
    <property type="match status" value="1"/>
</dbReference>
<dbReference type="InterPro" id="IPR011047">
    <property type="entry name" value="Quinoprotein_ADH-like_sf"/>
</dbReference>
<dbReference type="PANTHER" id="PTHR44394">
    <property type="entry name" value="BETA-ALANINE-ACTIVATING ENZYME"/>
    <property type="match status" value="1"/>
</dbReference>
<dbReference type="InterPro" id="IPR015943">
    <property type="entry name" value="WD40/YVTN_repeat-like_dom_sf"/>
</dbReference>
<gene>
    <name evidence="2" type="ORF">A2665_02760</name>
</gene>
<comment type="caution">
    <text evidence="2">The sequence shown here is derived from an EMBL/GenBank/DDBJ whole genome shotgun (WGS) entry which is preliminary data.</text>
</comment>
<dbReference type="InterPro" id="IPR052091">
    <property type="entry name" value="Beta-ala_Activ/Resist"/>
</dbReference>
<organism evidence="2 3">
    <name type="scientific">Candidatus Zambryskibacteria bacterium RIFCSPHIGHO2_01_FULL_46_30</name>
    <dbReference type="NCBI Taxonomy" id="1802739"/>
    <lineage>
        <taxon>Bacteria</taxon>
        <taxon>Candidatus Zambryskiibacteriota</taxon>
    </lineage>
</organism>
<dbReference type="Gene3D" id="2.130.10.10">
    <property type="entry name" value="YVTN repeat-like/Quinoprotein amine dehydrogenase"/>
    <property type="match status" value="2"/>
</dbReference>
<dbReference type="GO" id="GO:0043041">
    <property type="term" value="P:amino acid activation for nonribosomal peptide biosynthetic process"/>
    <property type="evidence" value="ECO:0007669"/>
    <property type="project" value="TreeGrafter"/>
</dbReference>
<dbReference type="CDD" id="cd06223">
    <property type="entry name" value="PRTases_typeI"/>
    <property type="match status" value="1"/>
</dbReference>
<dbReference type="SUPFAM" id="SSF53271">
    <property type="entry name" value="PRTase-like"/>
    <property type="match status" value="1"/>
</dbReference>
<dbReference type="InterPro" id="IPR029057">
    <property type="entry name" value="PRTase-like"/>
</dbReference>
<dbReference type="Pfam" id="PF13570">
    <property type="entry name" value="Beta-prop_ACSF4"/>
    <property type="match status" value="1"/>
</dbReference>
<dbReference type="PANTHER" id="PTHR44394:SF1">
    <property type="entry name" value="BETA-ALANINE-ACTIVATING ENZYME"/>
    <property type="match status" value="1"/>
</dbReference>
<dbReference type="InterPro" id="IPR000836">
    <property type="entry name" value="PRTase_dom"/>
</dbReference>
<dbReference type="EMBL" id="MHVI01000032">
    <property type="protein sequence ID" value="OHA90503.1"/>
    <property type="molecule type" value="Genomic_DNA"/>
</dbReference>